<name>B9SFS3_RICCO</name>
<dbReference type="Gene3D" id="3.30.420.10">
    <property type="entry name" value="Ribonuclease H-like superfamily/Ribonuclease H"/>
    <property type="match status" value="1"/>
</dbReference>
<evidence type="ECO:0000259" key="1">
    <source>
        <dbReference type="Pfam" id="PF13456"/>
    </source>
</evidence>
<dbReference type="GO" id="GO:0004523">
    <property type="term" value="F:RNA-DNA hybrid ribonuclease activity"/>
    <property type="evidence" value="ECO:0007669"/>
    <property type="project" value="InterPro"/>
</dbReference>
<dbReference type="Pfam" id="PF13456">
    <property type="entry name" value="RVT_3"/>
    <property type="match status" value="1"/>
</dbReference>
<dbReference type="InterPro" id="IPR053151">
    <property type="entry name" value="RNase_H-like"/>
</dbReference>
<sequence length="122" mass="13855">MGVYKGLLMAWECGIRQLLVETDSSCHVALILGKEAIAGTHASLIRSIRGLLAQAWQVKVYHVYREGNFVADKMTVMANKLPLGFHSSRNLPMVFYNGCFTNRYGVVYPRMRQDDKAFKKKK</sequence>
<proteinExistence type="predicted"/>
<dbReference type="GO" id="GO:0003676">
    <property type="term" value="F:nucleic acid binding"/>
    <property type="evidence" value="ECO:0007669"/>
    <property type="project" value="InterPro"/>
</dbReference>
<evidence type="ECO:0000313" key="3">
    <source>
        <dbReference type="Proteomes" id="UP000008311"/>
    </source>
</evidence>
<reference evidence="3" key="1">
    <citation type="journal article" date="2010" name="Nat. Biotechnol.">
        <title>Draft genome sequence of the oilseed species Ricinus communis.</title>
        <authorList>
            <person name="Chan A.P."/>
            <person name="Crabtree J."/>
            <person name="Zhao Q."/>
            <person name="Lorenzi H."/>
            <person name="Orvis J."/>
            <person name="Puiu D."/>
            <person name="Melake-Berhan A."/>
            <person name="Jones K.M."/>
            <person name="Redman J."/>
            <person name="Chen G."/>
            <person name="Cahoon E.B."/>
            <person name="Gedil M."/>
            <person name="Stanke M."/>
            <person name="Haas B.J."/>
            <person name="Wortman J.R."/>
            <person name="Fraser-Liggett C.M."/>
            <person name="Ravel J."/>
            <person name="Rabinowicz P.D."/>
        </authorList>
    </citation>
    <scope>NUCLEOTIDE SEQUENCE [LARGE SCALE GENOMIC DNA]</scope>
    <source>
        <strain evidence="3">cv. Hale</strain>
    </source>
</reference>
<dbReference type="PANTHER" id="PTHR47723:SF13">
    <property type="entry name" value="PUTATIVE-RELATED"/>
    <property type="match status" value="1"/>
</dbReference>
<dbReference type="InParanoid" id="B9SFS3"/>
<dbReference type="SUPFAM" id="SSF53098">
    <property type="entry name" value="Ribonuclease H-like"/>
    <property type="match status" value="1"/>
</dbReference>
<protein>
    <submittedName>
        <fullName evidence="2">Nucleic acid binding protein, putative</fullName>
    </submittedName>
</protein>
<dbReference type="EMBL" id="EQ973946">
    <property type="protein sequence ID" value="EEF37562.1"/>
    <property type="molecule type" value="Genomic_DNA"/>
</dbReference>
<keyword evidence="3" id="KW-1185">Reference proteome</keyword>
<dbReference type="Proteomes" id="UP000008311">
    <property type="component" value="Unassembled WGS sequence"/>
</dbReference>
<dbReference type="eggNOG" id="KOG1075">
    <property type="taxonomic scope" value="Eukaryota"/>
</dbReference>
<dbReference type="InterPro" id="IPR002156">
    <property type="entry name" value="RNaseH_domain"/>
</dbReference>
<dbReference type="AlphaFoldDB" id="B9SFS3"/>
<gene>
    <name evidence="2" type="ORF">RCOM_1226510</name>
</gene>
<evidence type="ECO:0000313" key="2">
    <source>
        <dbReference type="EMBL" id="EEF37562.1"/>
    </source>
</evidence>
<organism evidence="2 3">
    <name type="scientific">Ricinus communis</name>
    <name type="common">Castor bean</name>
    <dbReference type="NCBI Taxonomy" id="3988"/>
    <lineage>
        <taxon>Eukaryota</taxon>
        <taxon>Viridiplantae</taxon>
        <taxon>Streptophyta</taxon>
        <taxon>Embryophyta</taxon>
        <taxon>Tracheophyta</taxon>
        <taxon>Spermatophyta</taxon>
        <taxon>Magnoliopsida</taxon>
        <taxon>eudicotyledons</taxon>
        <taxon>Gunneridae</taxon>
        <taxon>Pentapetalae</taxon>
        <taxon>rosids</taxon>
        <taxon>fabids</taxon>
        <taxon>Malpighiales</taxon>
        <taxon>Euphorbiaceae</taxon>
        <taxon>Acalyphoideae</taxon>
        <taxon>Acalypheae</taxon>
        <taxon>Ricinus</taxon>
    </lineage>
</organism>
<dbReference type="InterPro" id="IPR036397">
    <property type="entry name" value="RNaseH_sf"/>
</dbReference>
<dbReference type="InterPro" id="IPR044730">
    <property type="entry name" value="RNase_H-like_dom_plant"/>
</dbReference>
<dbReference type="CDD" id="cd06222">
    <property type="entry name" value="RNase_H_like"/>
    <property type="match status" value="1"/>
</dbReference>
<dbReference type="PANTHER" id="PTHR47723">
    <property type="entry name" value="OS05G0353850 PROTEIN"/>
    <property type="match status" value="1"/>
</dbReference>
<dbReference type="InterPro" id="IPR012337">
    <property type="entry name" value="RNaseH-like_sf"/>
</dbReference>
<accession>B9SFS3</accession>
<feature type="domain" description="RNase H type-1" evidence="1">
    <location>
        <begin position="2"/>
        <end position="75"/>
    </location>
</feature>